<dbReference type="PANTHER" id="PTHR31672">
    <property type="entry name" value="BNACNNG10540D PROTEIN"/>
    <property type="match status" value="1"/>
</dbReference>
<keyword evidence="3" id="KW-1185">Reference proteome</keyword>
<gene>
    <name evidence="2" type="ORF">ISN44_As07g007880</name>
</gene>
<dbReference type="OrthoDB" id="1894463at2759"/>
<dbReference type="NCBIfam" id="TIGR01640">
    <property type="entry name" value="F_box_assoc_1"/>
    <property type="match status" value="1"/>
</dbReference>
<organism evidence="2 3">
    <name type="scientific">Arabidopsis suecica</name>
    <name type="common">Swedish thale-cress</name>
    <name type="synonym">Cardaminopsis suecica</name>
    <dbReference type="NCBI Taxonomy" id="45249"/>
    <lineage>
        <taxon>Eukaryota</taxon>
        <taxon>Viridiplantae</taxon>
        <taxon>Streptophyta</taxon>
        <taxon>Embryophyta</taxon>
        <taxon>Tracheophyta</taxon>
        <taxon>Spermatophyta</taxon>
        <taxon>Magnoliopsida</taxon>
        <taxon>eudicotyledons</taxon>
        <taxon>Gunneridae</taxon>
        <taxon>Pentapetalae</taxon>
        <taxon>rosids</taxon>
        <taxon>malvids</taxon>
        <taxon>Brassicales</taxon>
        <taxon>Brassicaceae</taxon>
        <taxon>Camelineae</taxon>
        <taxon>Arabidopsis</taxon>
    </lineage>
</organism>
<dbReference type="EMBL" id="JAEFBJ010000007">
    <property type="protein sequence ID" value="KAG7588455.1"/>
    <property type="molecule type" value="Genomic_DNA"/>
</dbReference>
<proteinExistence type="predicted"/>
<dbReference type="InterPro" id="IPR001810">
    <property type="entry name" value="F-box_dom"/>
</dbReference>
<comment type="caution">
    <text evidence="2">The sequence shown here is derived from an EMBL/GenBank/DDBJ whole genome shotgun (WGS) entry which is preliminary data.</text>
</comment>
<dbReference type="SMART" id="SM00256">
    <property type="entry name" value="FBOX"/>
    <property type="match status" value="1"/>
</dbReference>
<dbReference type="Pfam" id="PF00646">
    <property type="entry name" value="F-box"/>
    <property type="match status" value="1"/>
</dbReference>
<accession>A0A8T2BNK3</accession>
<sequence length="378" mass="44151">MAPETRRMSRKRRLMMKSLPHDVIERILERLVVKSLLRFKAVSKQWKSTIESTFFQERQLTHCQQSGSSSSSSVKIATPWKKIYPYVSRTSIDGLVCLYDPLRTGFIVNPTTRWHRVLPLSNFQRLLIHFGVKDYSDLGLILYKLALGKDKLTGTYKPVWLYNSSEFGLKNNTTCEVFDFSINAWRYVTPSAPYRIAGPDPAYMDGLFYYFTDCLETKVVSFDLHTEAFQVISRAPFAKVEPYLMVMCNLDNRLCVSMMKFLLIQEIWSFHLGNKTWEKIYSIDVYQTFIKFYIPTKCAFMPLALLDGQKKKKKLLFYSRTEEVCFFERRATEERRNDSERRLGHCELERRSGGFDDRKVIEDGNGGSFGLEEIKKTV</sequence>
<name>A0A8T2BNK3_ARASU</name>
<dbReference type="PANTHER" id="PTHR31672:SF13">
    <property type="entry name" value="F-BOX PROTEIN CPR30-LIKE"/>
    <property type="match status" value="1"/>
</dbReference>
<evidence type="ECO:0000313" key="2">
    <source>
        <dbReference type="EMBL" id="KAG7588455.1"/>
    </source>
</evidence>
<dbReference type="Pfam" id="PF07734">
    <property type="entry name" value="FBA_1"/>
    <property type="match status" value="1"/>
</dbReference>
<evidence type="ECO:0000313" key="3">
    <source>
        <dbReference type="Proteomes" id="UP000694251"/>
    </source>
</evidence>
<reference evidence="2 3" key="1">
    <citation type="submission" date="2020-12" db="EMBL/GenBank/DDBJ databases">
        <title>Concerted genomic and epigenomic changes stabilize Arabidopsis allopolyploids.</title>
        <authorList>
            <person name="Chen Z."/>
        </authorList>
    </citation>
    <scope>NUCLEOTIDE SEQUENCE [LARGE SCALE GENOMIC DNA]</scope>
    <source>
        <strain evidence="2">As9502</strain>
        <tissue evidence="2">Leaf</tissue>
    </source>
</reference>
<dbReference type="AlphaFoldDB" id="A0A8T2BNK3"/>
<dbReference type="InterPro" id="IPR050796">
    <property type="entry name" value="SCF_F-box_component"/>
</dbReference>
<dbReference type="CDD" id="cd22157">
    <property type="entry name" value="F-box_AtFBW1-like"/>
    <property type="match status" value="1"/>
</dbReference>
<dbReference type="InterPro" id="IPR017451">
    <property type="entry name" value="F-box-assoc_interact_dom"/>
</dbReference>
<feature type="domain" description="F-box" evidence="1">
    <location>
        <begin position="13"/>
        <end position="58"/>
    </location>
</feature>
<dbReference type="PROSITE" id="PS50181">
    <property type="entry name" value="FBOX"/>
    <property type="match status" value="1"/>
</dbReference>
<protein>
    <submittedName>
        <fullName evidence="2">F-box associated domain type 1</fullName>
    </submittedName>
</protein>
<dbReference type="InterPro" id="IPR006527">
    <property type="entry name" value="F-box-assoc_dom_typ1"/>
</dbReference>
<dbReference type="Proteomes" id="UP000694251">
    <property type="component" value="Chromosome 7"/>
</dbReference>
<evidence type="ECO:0000259" key="1">
    <source>
        <dbReference type="PROSITE" id="PS50181"/>
    </source>
</evidence>